<evidence type="ECO:0000313" key="3">
    <source>
        <dbReference type="EMBL" id="KAH7121604.1"/>
    </source>
</evidence>
<organism evidence="3 4">
    <name type="scientific">Dactylonectria macrodidyma</name>
    <dbReference type="NCBI Taxonomy" id="307937"/>
    <lineage>
        <taxon>Eukaryota</taxon>
        <taxon>Fungi</taxon>
        <taxon>Dikarya</taxon>
        <taxon>Ascomycota</taxon>
        <taxon>Pezizomycotina</taxon>
        <taxon>Sordariomycetes</taxon>
        <taxon>Hypocreomycetidae</taxon>
        <taxon>Hypocreales</taxon>
        <taxon>Nectriaceae</taxon>
        <taxon>Dactylonectria</taxon>
    </lineage>
</organism>
<dbReference type="OrthoDB" id="3521097at2759"/>
<comment type="caution">
    <text evidence="3">The sequence shown here is derived from an EMBL/GenBank/DDBJ whole genome shotgun (WGS) entry which is preliminary data.</text>
</comment>
<dbReference type="Proteomes" id="UP000738349">
    <property type="component" value="Unassembled WGS sequence"/>
</dbReference>
<sequence length="567" mass="64510">MDPIRHVDCISRKLNRIHDVKQHLARQHTVGFYCRKCFEGFSSDRLFKKHLHSVFCEPREAPSNVEYVSNKAQDLLTRRVDRTLEGKEQWYIIWNILFEDQDKTRNPYLGSLVEEAIDITRTYLKKEGSAVISKVLQRNEQLIGGDCSYGQLFFQLLDAARDNVEQKPRESNSTRIVDTSTGDNPINSVTETRQKLKHDSTPCIPTTMPNDHQCRIRQPESTPPSPPVLSRSSTYVSEVATTPQLCSAPDIPTVYGFQNGNFQMPLDEVMRELGSTTSSGRMHYFNPELPDFSSDAKWPDCFIEHDLYTSDETMSFLKDELLQISLPPESDPSDKSLATFIDSLFPKREYPNLSREHDVTSATKVNVSSVTARRLNKIAKLDIIPTDDLTSHLLLDSKNGTVSIVHYTSVLKQSLGNDDRNSEAVAAPANIRSNIPSQLAIEALATIKEVLFPDDEIPQSMLRNLISKDKFDPDIVRIVDLPHLCGTDERTKYQYWGSRLLELYDELENPTPRGFLEEWLERKSGARYAMMVTLIGLFIVILLGTLSLGISIFQAWVGWQQWQHPVS</sequence>
<feature type="compositionally biased region" description="Polar residues" evidence="1">
    <location>
        <begin position="173"/>
        <end position="191"/>
    </location>
</feature>
<proteinExistence type="predicted"/>
<dbReference type="EMBL" id="JAGMUV010000024">
    <property type="protein sequence ID" value="KAH7121604.1"/>
    <property type="molecule type" value="Genomic_DNA"/>
</dbReference>
<evidence type="ECO:0000256" key="2">
    <source>
        <dbReference type="SAM" id="Phobius"/>
    </source>
</evidence>
<evidence type="ECO:0008006" key="5">
    <source>
        <dbReference type="Google" id="ProtNLM"/>
    </source>
</evidence>
<evidence type="ECO:0000313" key="4">
    <source>
        <dbReference type="Proteomes" id="UP000738349"/>
    </source>
</evidence>
<reference evidence="3" key="1">
    <citation type="journal article" date="2021" name="Nat. Commun.">
        <title>Genetic determinants of endophytism in the Arabidopsis root mycobiome.</title>
        <authorList>
            <person name="Mesny F."/>
            <person name="Miyauchi S."/>
            <person name="Thiergart T."/>
            <person name="Pickel B."/>
            <person name="Atanasova L."/>
            <person name="Karlsson M."/>
            <person name="Huettel B."/>
            <person name="Barry K.W."/>
            <person name="Haridas S."/>
            <person name="Chen C."/>
            <person name="Bauer D."/>
            <person name="Andreopoulos W."/>
            <person name="Pangilinan J."/>
            <person name="LaButti K."/>
            <person name="Riley R."/>
            <person name="Lipzen A."/>
            <person name="Clum A."/>
            <person name="Drula E."/>
            <person name="Henrissat B."/>
            <person name="Kohler A."/>
            <person name="Grigoriev I.V."/>
            <person name="Martin F.M."/>
            <person name="Hacquard S."/>
        </authorList>
    </citation>
    <scope>NUCLEOTIDE SEQUENCE</scope>
    <source>
        <strain evidence="3">MPI-CAGE-AT-0147</strain>
    </source>
</reference>
<feature type="transmembrane region" description="Helical" evidence="2">
    <location>
        <begin position="528"/>
        <end position="557"/>
    </location>
</feature>
<name>A0A9P9DMI9_9HYPO</name>
<dbReference type="PANTHER" id="PTHR38166:SF1">
    <property type="entry name" value="C2H2-TYPE DOMAIN-CONTAINING PROTEIN"/>
    <property type="match status" value="1"/>
</dbReference>
<evidence type="ECO:0000256" key="1">
    <source>
        <dbReference type="SAM" id="MobiDB-lite"/>
    </source>
</evidence>
<keyword evidence="2" id="KW-1133">Transmembrane helix</keyword>
<dbReference type="PANTHER" id="PTHR38166">
    <property type="entry name" value="C2H2-TYPE DOMAIN-CONTAINING PROTEIN-RELATED"/>
    <property type="match status" value="1"/>
</dbReference>
<protein>
    <recommendedName>
        <fullName evidence="5">C2H2-type domain-containing protein</fullName>
    </recommendedName>
</protein>
<keyword evidence="2" id="KW-0812">Transmembrane</keyword>
<feature type="region of interest" description="Disordered" evidence="1">
    <location>
        <begin position="164"/>
        <end position="231"/>
    </location>
</feature>
<gene>
    <name evidence="3" type="ORF">EDB81DRAFT_891173</name>
</gene>
<keyword evidence="2" id="KW-0472">Membrane</keyword>
<keyword evidence="4" id="KW-1185">Reference proteome</keyword>
<accession>A0A9P9DMI9</accession>
<dbReference type="AlphaFoldDB" id="A0A9P9DMI9"/>